<accession>A0A2M8PCG0</accession>
<dbReference type="SUPFAM" id="SSF51161">
    <property type="entry name" value="Trimeric LpxA-like enzymes"/>
    <property type="match status" value="1"/>
</dbReference>
<evidence type="ECO:0000256" key="2">
    <source>
        <dbReference type="ARBA" id="ARBA00022679"/>
    </source>
</evidence>
<dbReference type="Gene3D" id="2.160.10.10">
    <property type="entry name" value="Hexapeptide repeat proteins"/>
    <property type="match status" value="1"/>
</dbReference>
<evidence type="ECO:0008006" key="9">
    <source>
        <dbReference type="Google" id="ProtNLM"/>
    </source>
</evidence>
<keyword evidence="4" id="KW-0812">Transmembrane</keyword>
<evidence type="ECO:0000313" key="7">
    <source>
        <dbReference type="Proteomes" id="UP000228947"/>
    </source>
</evidence>
<name>A0A2M8Q0Z0_9CHLR</name>
<dbReference type="AlphaFoldDB" id="A0A2M8Q0Z0"/>
<reference evidence="7 8" key="1">
    <citation type="submission" date="2017-11" db="EMBL/GenBank/DDBJ databases">
        <title>Evolution of Phototrophy in the Chloroflexi Phylum Driven by Horizontal Gene Transfer.</title>
        <authorList>
            <person name="Ward L.M."/>
            <person name="Hemp J."/>
            <person name="Shih P.M."/>
            <person name="Mcglynn S.E."/>
            <person name="Fischer W."/>
        </authorList>
    </citation>
    <scope>NUCLEOTIDE SEQUENCE [LARGE SCALE GENOMIC DNA]</scope>
    <source>
        <strain evidence="6">CP1_1M</strain>
        <strain evidence="5">JP3_13</strain>
    </source>
</reference>
<keyword evidence="2" id="KW-0808">Transferase</keyword>
<dbReference type="EMBL" id="PGTL01000001">
    <property type="protein sequence ID" value="PJF43463.1"/>
    <property type="molecule type" value="Genomic_DNA"/>
</dbReference>
<dbReference type="InterPro" id="IPR051159">
    <property type="entry name" value="Hexapeptide_acetyltransf"/>
</dbReference>
<evidence type="ECO:0000256" key="3">
    <source>
        <dbReference type="ARBA" id="ARBA00022737"/>
    </source>
</evidence>
<comment type="caution">
    <text evidence="6">The sequence shown here is derived from an EMBL/GenBank/DDBJ whole genome shotgun (WGS) entry which is preliminary data.</text>
</comment>
<evidence type="ECO:0000313" key="8">
    <source>
        <dbReference type="Proteomes" id="UP000229681"/>
    </source>
</evidence>
<dbReference type="PANTHER" id="PTHR23416">
    <property type="entry name" value="SIALIC ACID SYNTHASE-RELATED"/>
    <property type="match status" value="1"/>
</dbReference>
<dbReference type="PROSITE" id="PS00101">
    <property type="entry name" value="HEXAPEP_TRANSFERASES"/>
    <property type="match status" value="1"/>
</dbReference>
<keyword evidence="3" id="KW-0677">Repeat</keyword>
<evidence type="ECO:0000256" key="4">
    <source>
        <dbReference type="SAM" id="Phobius"/>
    </source>
</evidence>
<evidence type="ECO:0000313" key="5">
    <source>
        <dbReference type="EMBL" id="PJF35226.1"/>
    </source>
</evidence>
<sequence length="195" mass="21196">MLQHALRSFIRVVFGLLVGLAYLAYRIEGVNALLLIMPAKLIGPTLRRYGATIGADPQIHSPLIIHNAGSVPGKEYANLTIGDHCYIGRDVFFDLAERITLEDYVTISMRCTLITHTDVGKRPTELMSLPASRAPITVRRGAYLGACSTLLEGVEIGERAVVAAGAVVRRSVMADEVVGGVPSRLLRKIKTEDRS</sequence>
<dbReference type="PANTHER" id="PTHR23416:SF23">
    <property type="entry name" value="ACETYLTRANSFERASE C18B11.09C-RELATED"/>
    <property type="match status" value="1"/>
</dbReference>
<proteinExistence type="inferred from homology"/>
<protein>
    <recommendedName>
        <fullName evidence="9">Acyltransferase</fullName>
    </recommendedName>
</protein>
<dbReference type="InterPro" id="IPR011004">
    <property type="entry name" value="Trimer_LpxA-like_sf"/>
</dbReference>
<dbReference type="InterPro" id="IPR018357">
    <property type="entry name" value="Hexapep_transf_CS"/>
</dbReference>
<gene>
    <name evidence="5" type="ORF">CUN49_11655</name>
    <name evidence="6" type="ORF">CUN50_00120</name>
</gene>
<evidence type="ECO:0000256" key="1">
    <source>
        <dbReference type="ARBA" id="ARBA00007274"/>
    </source>
</evidence>
<dbReference type="GO" id="GO:0008374">
    <property type="term" value="F:O-acyltransferase activity"/>
    <property type="evidence" value="ECO:0007669"/>
    <property type="project" value="TreeGrafter"/>
</dbReference>
<dbReference type="Proteomes" id="UP000229681">
    <property type="component" value="Unassembled WGS sequence"/>
</dbReference>
<keyword evidence="4" id="KW-0472">Membrane</keyword>
<dbReference type="Pfam" id="PF14602">
    <property type="entry name" value="Hexapep_2"/>
    <property type="match status" value="1"/>
</dbReference>
<keyword evidence="4" id="KW-1133">Transmembrane helix</keyword>
<dbReference type="EMBL" id="PGTM01000188">
    <property type="protein sequence ID" value="PJF35226.1"/>
    <property type="molecule type" value="Genomic_DNA"/>
</dbReference>
<comment type="similarity">
    <text evidence="1">Belongs to the transferase hexapeptide repeat family.</text>
</comment>
<dbReference type="Proteomes" id="UP000228947">
    <property type="component" value="Unassembled WGS sequence"/>
</dbReference>
<dbReference type="InterPro" id="IPR001451">
    <property type="entry name" value="Hexapep"/>
</dbReference>
<feature type="transmembrane region" description="Helical" evidence="4">
    <location>
        <begin position="6"/>
        <end position="25"/>
    </location>
</feature>
<evidence type="ECO:0000313" key="6">
    <source>
        <dbReference type="EMBL" id="PJF43463.1"/>
    </source>
</evidence>
<organism evidence="6 7">
    <name type="scientific">Candidatus Thermofonsia Clade 1 bacterium</name>
    <dbReference type="NCBI Taxonomy" id="2364210"/>
    <lineage>
        <taxon>Bacteria</taxon>
        <taxon>Bacillati</taxon>
        <taxon>Chloroflexota</taxon>
        <taxon>Candidatus Thermofontia</taxon>
        <taxon>Candidatus Thermofonsia Clade 1</taxon>
    </lineage>
</organism>
<accession>A0A2M8Q0Z0</accession>